<dbReference type="AlphaFoldDB" id="A0AAE0FYG8"/>
<gene>
    <name evidence="1" type="ORF">CYMTET_23115</name>
</gene>
<proteinExistence type="predicted"/>
<keyword evidence="2" id="KW-1185">Reference proteome</keyword>
<dbReference type="Proteomes" id="UP001190700">
    <property type="component" value="Unassembled WGS sequence"/>
</dbReference>
<reference evidence="1 2" key="1">
    <citation type="journal article" date="2015" name="Genome Biol. Evol.">
        <title>Comparative Genomics of a Bacterivorous Green Alga Reveals Evolutionary Causalities and Consequences of Phago-Mixotrophic Mode of Nutrition.</title>
        <authorList>
            <person name="Burns J.A."/>
            <person name="Paasch A."/>
            <person name="Narechania A."/>
            <person name="Kim E."/>
        </authorList>
    </citation>
    <scope>NUCLEOTIDE SEQUENCE [LARGE SCALE GENOMIC DNA]</scope>
    <source>
        <strain evidence="1 2">PLY_AMNH</strain>
    </source>
</reference>
<sequence length="179" mass="19770">MVAALREAFVAEDVQLDDLFTLDDATIRVRAEGNQLLFSTLELLVHPSSPASDWLESSAQAFPADGKRVLLEYARKLLHADAPFQGTSDLFSVTLDCGVDPNDAIMDFNAALVPARRKNTLDEGDVKAMHSEHYHPVVSRLLLHDQRAAVDLLTYSNGPANAMRPTCELARQCQRALRL</sequence>
<comment type="caution">
    <text evidence="1">The sequence shown here is derived from an EMBL/GenBank/DDBJ whole genome shotgun (WGS) entry which is preliminary data.</text>
</comment>
<evidence type="ECO:0000313" key="2">
    <source>
        <dbReference type="Proteomes" id="UP001190700"/>
    </source>
</evidence>
<protein>
    <submittedName>
        <fullName evidence="1">Uncharacterized protein</fullName>
    </submittedName>
</protein>
<organism evidence="1 2">
    <name type="scientific">Cymbomonas tetramitiformis</name>
    <dbReference type="NCBI Taxonomy" id="36881"/>
    <lineage>
        <taxon>Eukaryota</taxon>
        <taxon>Viridiplantae</taxon>
        <taxon>Chlorophyta</taxon>
        <taxon>Pyramimonadophyceae</taxon>
        <taxon>Pyramimonadales</taxon>
        <taxon>Pyramimonadaceae</taxon>
        <taxon>Cymbomonas</taxon>
    </lineage>
</organism>
<dbReference type="EMBL" id="LGRX02011864">
    <property type="protein sequence ID" value="KAK3268376.1"/>
    <property type="molecule type" value="Genomic_DNA"/>
</dbReference>
<accession>A0AAE0FYG8</accession>
<evidence type="ECO:0000313" key="1">
    <source>
        <dbReference type="EMBL" id="KAK3268376.1"/>
    </source>
</evidence>
<name>A0AAE0FYG8_9CHLO</name>